<dbReference type="PANTHER" id="PTHR32309:SF13">
    <property type="entry name" value="FERRIC ENTEROBACTIN TRANSPORT PROTEIN FEPE"/>
    <property type="match status" value="1"/>
</dbReference>
<dbReference type="Proteomes" id="UP000184462">
    <property type="component" value="Unassembled WGS sequence"/>
</dbReference>
<dbReference type="OrthoDB" id="9794577at2"/>
<evidence type="ECO:0000259" key="17">
    <source>
        <dbReference type="Pfam" id="PF02706"/>
    </source>
</evidence>
<keyword evidence="10" id="KW-0418">Kinase</keyword>
<evidence type="ECO:0000313" key="20">
    <source>
        <dbReference type="EMBL" id="SHE72081.1"/>
    </source>
</evidence>
<dbReference type="GO" id="GO:0004715">
    <property type="term" value="F:non-membrane spanning protein tyrosine kinase activity"/>
    <property type="evidence" value="ECO:0007669"/>
    <property type="project" value="UniProtKB-EC"/>
</dbReference>
<feature type="domain" description="Tyrosine-protein kinase G-rich" evidence="19">
    <location>
        <begin position="449"/>
        <end position="520"/>
    </location>
</feature>
<dbReference type="FunFam" id="3.40.50.300:FF:000527">
    <property type="entry name" value="Tyrosine-protein kinase etk"/>
    <property type="match status" value="1"/>
</dbReference>
<comment type="subcellular location">
    <subcellularLocation>
        <location evidence="1">Cell inner membrane</location>
        <topology evidence="1">Multi-pass membrane protein</topology>
    </subcellularLocation>
</comment>
<evidence type="ECO:0000256" key="6">
    <source>
        <dbReference type="ARBA" id="ARBA00022519"/>
    </source>
</evidence>
<evidence type="ECO:0000313" key="21">
    <source>
        <dbReference type="Proteomes" id="UP000184462"/>
    </source>
</evidence>
<keyword evidence="5" id="KW-1003">Cell membrane</keyword>
<keyword evidence="13 16" id="KW-0472">Membrane</keyword>
<evidence type="ECO:0000256" key="5">
    <source>
        <dbReference type="ARBA" id="ARBA00022475"/>
    </source>
</evidence>
<dbReference type="RefSeq" id="WP_073192911.1">
    <property type="nucleotide sequence ID" value="NZ_FQTW01000004.1"/>
</dbReference>
<keyword evidence="8 16" id="KW-0812">Transmembrane</keyword>
<evidence type="ECO:0000256" key="13">
    <source>
        <dbReference type="ARBA" id="ARBA00023136"/>
    </source>
</evidence>
<feature type="transmembrane region" description="Helical" evidence="16">
    <location>
        <begin position="30"/>
        <end position="53"/>
    </location>
</feature>
<protein>
    <recommendedName>
        <fullName evidence="4">non-specific protein-tyrosine kinase</fullName>
        <ecNumber evidence="4">2.7.10.2</ecNumber>
    </recommendedName>
</protein>
<comment type="similarity">
    <text evidence="2">Belongs to the CpsD/CapB family.</text>
</comment>
<evidence type="ECO:0000256" key="1">
    <source>
        <dbReference type="ARBA" id="ARBA00004429"/>
    </source>
</evidence>
<reference evidence="20 21" key="1">
    <citation type="submission" date="2016-11" db="EMBL/GenBank/DDBJ databases">
        <authorList>
            <person name="Jaros S."/>
            <person name="Januszkiewicz K."/>
            <person name="Wedrychowicz H."/>
        </authorList>
    </citation>
    <scope>NUCLEOTIDE SEQUENCE [LARGE SCALE GENOMIC DNA]</scope>
    <source>
        <strain evidence="20 21">DSM 25661</strain>
    </source>
</reference>
<feature type="transmembrane region" description="Helical" evidence="16">
    <location>
        <begin position="500"/>
        <end position="523"/>
    </location>
</feature>
<evidence type="ECO:0000256" key="8">
    <source>
        <dbReference type="ARBA" id="ARBA00022692"/>
    </source>
</evidence>
<evidence type="ECO:0000256" key="14">
    <source>
        <dbReference type="ARBA" id="ARBA00023137"/>
    </source>
</evidence>
<evidence type="ECO:0000259" key="18">
    <source>
        <dbReference type="Pfam" id="PF13614"/>
    </source>
</evidence>
<dbReference type="CDD" id="cd05387">
    <property type="entry name" value="BY-kinase"/>
    <property type="match status" value="1"/>
</dbReference>
<evidence type="ECO:0000256" key="11">
    <source>
        <dbReference type="ARBA" id="ARBA00022840"/>
    </source>
</evidence>
<dbReference type="Pfam" id="PF13807">
    <property type="entry name" value="GNVR"/>
    <property type="match status" value="1"/>
</dbReference>
<dbReference type="PANTHER" id="PTHR32309">
    <property type="entry name" value="TYROSINE-PROTEIN KINASE"/>
    <property type="match status" value="1"/>
</dbReference>
<name>A0A1M4VSH0_9FLAO</name>
<organism evidence="20 21">
    <name type="scientific">Psychroflexus salarius</name>
    <dbReference type="NCBI Taxonomy" id="1155689"/>
    <lineage>
        <taxon>Bacteria</taxon>
        <taxon>Pseudomonadati</taxon>
        <taxon>Bacteroidota</taxon>
        <taxon>Flavobacteriia</taxon>
        <taxon>Flavobacteriales</taxon>
        <taxon>Flavobacteriaceae</taxon>
        <taxon>Psychroflexus</taxon>
    </lineage>
</organism>
<evidence type="ECO:0000256" key="3">
    <source>
        <dbReference type="ARBA" id="ARBA00008883"/>
    </source>
</evidence>
<dbReference type="InterPro" id="IPR050445">
    <property type="entry name" value="Bact_polysacc_biosynth/exp"/>
</dbReference>
<evidence type="ECO:0000259" key="19">
    <source>
        <dbReference type="Pfam" id="PF13807"/>
    </source>
</evidence>
<dbReference type="InterPro" id="IPR003856">
    <property type="entry name" value="LPS_length_determ_N"/>
</dbReference>
<keyword evidence="14" id="KW-0829">Tyrosine-protein kinase</keyword>
<evidence type="ECO:0000256" key="9">
    <source>
        <dbReference type="ARBA" id="ARBA00022741"/>
    </source>
</evidence>
<dbReference type="AlphaFoldDB" id="A0A1M4VSH0"/>
<dbReference type="STRING" id="1155689.SAMN05444278_104208"/>
<feature type="domain" description="AAA" evidence="18">
    <location>
        <begin position="591"/>
        <end position="751"/>
    </location>
</feature>
<accession>A0A1M4VSH0</accession>
<dbReference type="EMBL" id="FQTW01000004">
    <property type="protein sequence ID" value="SHE72081.1"/>
    <property type="molecule type" value="Genomic_DNA"/>
</dbReference>
<dbReference type="InterPro" id="IPR025669">
    <property type="entry name" value="AAA_dom"/>
</dbReference>
<keyword evidence="9" id="KW-0547">Nucleotide-binding</keyword>
<dbReference type="NCBIfam" id="TIGR01007">
    <property type="entry name" value="eps_fam"/>
    <property type="match status" value="1"/>
</dbReference>
<evidence type="ECO:0000256" key="10">
    <source>
        <dbReference type="ARBA" id="ARBA00022777"/>
    </source>
</evidence>
<dbReference type="SUPFAM" id="SSF52540">
    <property type="entry name" value="P-loop containing nucleoside triphosphate hydrolases"/>
    <property type="match status" value="1"/>
</dbReference>
<evidence type="ECO:0000256" key="12">
    <source>
        <dbReference type="ARBA" id="ARBA00022989"/>
    </source>
</evidence>
<keyword evidence="11" id="KW-0067">ATP-binding</keyword>
<keyword evidence="6" id="KW-0997">Cell inner membrane</keyword>
<dbReference type="Pfam" id="PF13614">
    <property type="entry name" value="AAA_31"/>
    <property type="match status" value="1"/>
</dbReference>
<dbReference type="GO" id="GO:0005524">
    <property type="term" value="F:ATP binding"/>
    <property type="evidence" value="ECO:0007669"/>
    <property type="project" value="UniProtKB-KW"/>
</dbReference>
<feature type="domain" description="Polysaccharide chain length determinant N-terminal" evidence="17">
    <location>
        <begin position="28"/>
        <end position="110"/>
    </location>
</feature>
<comment type="similarity">
    <text evidence="3">Belongs to the etk/wzc family.</text>
</comment>
<dbReference type="Gene3D" id="3.40.50.300">
    <property type="entry name" value="P-loop containing nucleotide triphosphate hydrolases"/>
    <property type="match status" value="1"/>
</dbReference>
<sequence length="797" mass="90806">MNNNPSTQYHQNEPEREEDIKAVILQYLRYWPWFVICVIISLGVSFIFLKYATNIYTTSSKIKVLKEQEGLDLSGLQGSSPLIDMSKVNLENEIQILKSRRLSKKIIQTLNLETQYYKLGTLKASEIWGNQIPFTVNWNIDDSAQYRSTPLLNLKFSSQNSFKITEEESGFSAKLNAGDTLQFENTKAIIDINPYYKGIYTELTGATFSFKKYNLESLTTSLSNKIKAEAVEARADIINISLNGENQTKNEAILDELMRQFNQDGIDDNRVVAKRTGEFIKERLKYLVEELDTVETAIVDFKSNNELVDIEASTEALFGKYSETEMRVFEVETQLEITKNFRNILVKNTEIDLLPANLGIENANVNALTGAYNQLVNERNNILVSATPQNPTIIAINDRLEAIKRNIINSVDNYINNLETSLQNTARRESSFNSRLEKLPGQSKEIRSIERERLIKEKLFLFLLQKREEAALTYAITAPVIKVVDYAYTNPMPVSPKRKIIFLGGLIIGLIIPFGVLYLKFLFNTKLNSIDVLKSNLKDIPVLGEIPENEAKEFKLITPNDRSALAESFRILRTNINFIKVSDQTQEKKQQVIYVTSSTKGEGKTFVALNLATVMSSKSKKVLLVGCDLRNPQIHSYIDLNKNTKGLSNYLYNPNINFEDIRISNINGSHLDIILSGDIPPNPSEILTSNRFETFIEEARSKYDYVIIDTAPTVLVTDTIMISQYADVTLYLTRAGYTDIRLIEHIKDLNKHHKLKNIGIVMNGLVEKGAYTYNYGYGYGYNEQAEKSSPKWKFWQK</sequence>
<dbReference type="GO" id="GO:0042802">
    <property type="term" value="F:identical protein binding"/>
    <property type="evidence" value="ECO:0007669"/>
    <property type="project" value="UniProtKB-ARBA"/>
</dbReference>
<proteinExistence type="inferred from homology"/>
<evidence type="ECO:0000256" key="16">
    <source>
        <dbReference type="SAM" id="Phobius"/>
    </source>
</evidence>
<gene>
    <name evidence="20" type="ORF">SAMN05444278_104208</name>
</gene>
<dbReference type="EC" id="2.7.10.2" evidence="4"/>
<dbReference type="Pfam" id="PF02706">
    <property type="entry name" value="Wzz"/>
    <property type="match status" value="1"/>
</dbReference>
<dbReference type="GO" id="GO:0005886">
    <property type="term" value="C:plasma membrane"/>
    <property type="evidence" value="ECO:0007669"/>
    <property type="project" value="UniProtKB-SubCell"/>
</dbReference>
<evidence type="ECO:0000256" key="2">
    <source>
        <dbReference type="ARBA" id="ARBA00007316"/>
    </source>
</evidence>
<keyword evidence="7" id="KW-0808">Transferase</keyword>
<evidence type="ECO:0000256" key="7">
    <source>
        <dbReference type="ARBA" id="ARBA00022679"/>
    </source>
</evidence>
<dbReference type="InterPro" id="IPR027417">
    <property type="entry name" value="P-loop_NTPase"/>
</dbReference>
<keyword evidence="21" id="KW-1185">Reference proteome</keyword>
<dbReference type="InterPro" id="IPR032807">
    <property type="entry name" value="GNVR"/>
</dbReference>
<evidence type="ECO:0000256" key="4">
    <source>
        <dbReference type="ARBA" id="ARBA00011903"/>
    </source>
</evidence>
<dbReference type="InterPro" id="IPR005702">
    <property type="entry name" value="Wzc-like_C"/>
</dbReference>
<evidence type="ECO:0000256" key="15">
    <source>
        <dbReference type="ARBA" id="ARBA00051245"/>
    </source>
</evidence>
<keyword evidence="12 16" id="KW-1133">Transmembrane helix</keyword>
<comment type="catalytic activity">
    <reaction evidence="15">
        <text>L-tyrosyl-[protein] + ATP = O-phospho-L-tyrosyl-[protein] + ADP + H(+)</text>
        <dbReference type="Rhea" id="RHEA:10596"/>
        <dbReference type="Rhea" id="RHEA-COMP:10136"/>
        <dbReference type="Rhea" id="RHEA-COMP:20101"/>
        <dbReference type="ChEBI" id="CHEBI:15378"/>
        <dbReference type="ChEBI" id="CHEBI:30616"/>
        <dbReference type="ChEBI" id="CHEBI:46858"/>
        <dbReference type="ChEBI" id="CHEBI:61978"/>
        <dbReference type="ChEBI" id="CHEBI:456216"/>
        <dbReference type="EC" id="2.7.10.2"/>
    </reaction>
</comment>